<dbReference type="SUPFAM" id="SSF56112">
    <property type="entry name" value="Protein kinase-like (PK-like)"/>
    <property type="match status" value="1"/>
</dbReference>
<dbReference type="SMART" id="SM00408">
    <property type="entry name" value="IGc2"/>
    <property type="match status" value="3"/>
</dbReference>
<dbReference type="Pfam" id="PF07679">
    <property type="entry name" value="I-set"/>
    <property type="match status" value="1"/>
</dbReference>
<evidence type="ECO:0000256" key="25">
    <source>
        <dbReference type="SAM" id="Phobius"/>
    </source>
</evidence>
<feature type="domain" description="Ig-like" evidence="27">
    <location>
        <begin position="120"/>
        <end position="213"/>
    </location>
</feature>
<feature type="binding site" evidence="21">
    <location>
        <position position="605"/>
    </location>
    <ligand>
        <name>ATP</name>
        <dbReference type="ChEBI" id="CHEBI:30616"/>
    </ligand>
</feature>
<keyword evidence="29" id="KW-1185">Reference proteome</keyword>
<keyword evidence="3" id="KW-0597">Phosphoprotein</keyword>
<feature type="compositionally biased region" description="Low complexity" evidence="24">
    <location>
        <begin position="8"/>
        <end position="24"/>
    </location>
</feature>
<dbReference type="FunFam" id="1.10.510.10:FF:000007">
    <property type="entry name" value="Fibroblast growth factor receptor"/>
    <property type="match status" value="1"/>
</dbReference>
<dbReference type="Pfam" id="PF07714">
    <property type="entry name" value="PK_Tyr_Ser-Thr"/>
    <property type="match status" value="1"/>
</dbReference>
<evidence type="ECO:0000256" key="10">
    <source>
        <dbReference type="ARBA" id="ARBA00022840"/>
    </source>
</evidence>
<evidence type="ECO:0000256" key="12">
    <source>
        <dbReference type="ARBA" id="ARBA00023136"/>
    </source>
</evidence>
<evidence type="ECO:0000313" key="29">
    <source>
        <dbReference type="Proteomes" id="UP000314982"/>
    </source>
</evidence>
<organism evidence="28 29">
    <name type="scientific">Hucho hucho</name>
    <name type="common">huchen</name>
    <dbReference type="NCBI Taxonomy" id="62062"/>
    <lineage>
        <taxon>Eukaryota</taxon>
        <taxon>Metazoa</taxon>
        <taxon>Chordata</taxon>
        <taxon>Craniata</taxon>
        <taxon>Vertebrata</taxon>
        <taxon>Euteleostomi</taxon>
        <taxon>Actinopterygii</taxon>
        <taxon>Neopterygii</taxon>
        <taxon>Teleostei</taxon>
        <taxon>Protacanthopterygii</taxon>
        <taxon>Salmoniformes</taxon>
        <taxon>Salmonidae</taxon>
        <taxon>Salmoninae</taxon>
        <taxon>Hucho</taxon>
    </lineage>
</organism>
<feature type="domain" description="Protein kinase" evidence="26">
    <location>
        <begin position="442"/>
        <end position="736"/>
    </location>
</feature>
<dbReference type="Gene3D" id="2.60.40.10">
    <property type="entry name" value="Immunoglobulins"/>
    <property type="match status" value="3"/>
</dbReference>
<evidence type="ECO:0000256" key="20">
    <source>
        <dbReference type="PIRSR" id="PIRSR000628-1"/>
    </source>
</evidence>
<evidence type="ECO:0000256" key="4">
    <source>
        <dbReference type="ARBA" id="ARBA00022679"/>
    </source>
</evidence>
<keyword evidence="15 19" id="KW-0675">Receptor</keyword>
<dbReference type="InterPro" id="IPR011009">
    <property type="entry name" value="Kinase-like_dom_sf"/>
</dbReference>
<feature type="binding site" evidence="21">
    <location>
        <begin position="448"/>
        <end position="454"/>
    </location>
    <ligand>
        <name>ATP</name>
        <dbReference type="ChEBI" id="CHEBI:30616"/>
    </ligand>
</feature>
<feature type="binding site" evidence="21">
    <location>
        <position position="532"/>
    </location>
    <ligand>
        <name>ATP</name>
        <dbReference type="ChEBI" id="CHEBI:30616"/>
    </ligand>
</feature>
<evidence type="ECO:0000256" key="24">
    <source>
        <dbReference type="SAM" id="MobiDB-lite"/>
    </source>
</evidence>
<dbReference type="InterPro" id="IPR050122">
    <property type="entry name" value="RTK"/>
</dbReference>
<feature type="region of interest" description="Disordered" evidence="24">
    <location>
        <begin position="705"/>
        <end position="736"/>
    </location>
</feature>
<evidence type="ECO:0000256" key="19">
    <source>
        <dbReference type="PIRNR" id="PIRNR000628"/>
    </source>
</evidence>
<evidence type="ECO:0000256" key="22">
    <source>
        <dbReference type="PIRSR" id="PIRSR000628-3"/>
    </source>
</evidence>
<dbReference type="CDD" id="cd05857">
    <property type="entry name" value="IgI_2_FGFR"/>
    <property type="match status" value="1"/>
</dbReference>
<dbReference type="Gene3D" id="3.30.200.20">
    <property type="entry name" value="Phosphorylase Kinase, domain 1"/>
    <property type="match status" value="1"/>
</dbReference>
<dbReference type="InterPro" id="IPR020635">
    <property type="entry name" value="Tyr_kinase_cat_dom"/>
</dbReference>
<dbReference type="PROSITE" id="PS00109">
    <property type="entry name" value="PROTEIN_KINASE_TYR"/>
    <property type="match status" value="1"/>
</dbReference>
<dbReference type="SMART" id="SM00219">
    <property type="entry name" value="TyrKc"/>
    <property type="match status" value="1"/>
</dbReference>
<comment type="similarity">
    <text evidence="19">Belongs to the protein kinase superfamily. Tyr protein kinase family. Fibroblast growth factor receptor subfamily.</text>
</comment>
<dbReference type="InterPro" id="IPR036179">
    <property type="entry name" value="Ig-like_dom_sf"/>
</dbReference>
<dbReference type="PROSITE" id="PS50835">
    <property type="entry name" value="IG_LIKE"/>
    <property type="match status" value="3"/>
</dbReference>
<feature type="disulfide bond" evidence="22">
    <location>
        <begin position="35"/>
        <end position="77"/>
    </location>
</feature>
<keyword evidence="4 19" id="KW-0808">Transferase</keyword>
<evidence type="ECO:0000256" key="7">
    <source>
        <dbReference type="ARBA" id="ARBA00022737"/>
    </source>
</evidence>
<dbReference type="FunFam" id="2.60.40.10:FF:000016">
    <property type="entry name" value="Fibroblast growth factor receptor"/>
    <property type="match status" value="1"/>
</dbReference>
<dbReference type="InterPro" id="IPR007110">
    <property type="entry name" value="Ig-like_dom"/>
</dbReference>
<feature type="transmembrane region" description="Helical" evidence="25">
    <location>
        <begin position="342"/>
        <end position="362"/>
    </location>
</feature>
<dbReference type="PROSITE" id="PS50011">
    <property type="entry name" value="PROTEIN_KINASE_DOM"/>
    <property type="match status" value="1"/>
</dbReference>
<feature type="region of interest" description="Disordered" evidence="24">
    <location>
        <begin position="98"/>
        <end position="121"/>
    </location>
</feature>
<evidence type="ECO:0000256" key="13">
    <source>
        <dbReference type="ARBA" id="ARBA00023137"/>
    </source>
</evidence>
<protein>
    <recommendedName>
        <fullName evidence="19">Fibroblast growth factor receptor</fullName>
        <ecNumber evidence="19">2.7.10.1</ecNumber>
    </recommendedName>
</protein>
<evidence type="ECO:0000256" key="11">
    <source>
        <dbReference type="ARBA" id="ARBA00022989"/>
    </source>
</evidence>
<feature type="region of interest" description="Disordered" evidence="24">
    <location>
        <begin position="1"/>
        <end position="29"/>
    </location>
</feature>
<dbReference type="InterPro" id="IPR013098">
    <property type="entry name" value="Ig_I-set"/>
</dbReference>
<proteinExistence type="inferred from homology"/>
<dbReference type="GO" id="GO:0017134">
    <property type="term" value="F:fibroblast growth factor binding"/>
    <property type="evidence" value="ECO:0007669"/>
    <property type="project" value="TreeGrafter"/>
</dbReference>
<keyword evidence="11 25" id="KW-1133">Transmembrane helix</keyword>
<reference evidence="29" key="1">
    <citation type="submission" date="2018-06" db="EMBL/GenBank/DDBJ databases">
        <title>Genome assembly of Danube salmon.</title>
        <authorList>
            <person name="Macqueen D.J."/>
            <person name="Gundappa M.K."/>
        </authorList>
    </citation>
    <scope>NUCLEOTIDE SEQUENCE [LARGE SCALE GENOMIC DNA]</scope>
</reference>
<dbReference type="SUPFAM" id="SSF48726">
    <property type="entry name" value="Immunoglobulin"/>
    <property type="match status" value="3"/>
</dbReference>
<dbReference type="InterPro" id="IPR001245">
    <property type="entry name" value="Ser-Thr/Tyr_kinase_cat_dom"/>
</dbReference>
<dbReference type="Proteomes" id="UP000314982">
    <property type="component" value="Unassembled WGS sequence"/>
</dbReference>
<dbReference type="Ensembl" id="ENSHHUT00000027443.1">
    <property type="protein sequence ID" value="ENSHHUP00000026400.1"/>
    <property type="gene ID" value="ENSHHUG00000015828.1"/>
</dbReference>
<dbReference type="PANTHER" id="PTHR24416">
    <property type="entry name" value="TYROSINE-PROTEIN KINASE RECEPTOR"/>
    <property type="match status" value="1"/>
</dbReference>
<dbReference type="PRINTS" id="PR00109">
    <property type="entry name" value="TYRKINASE"/>
</dbReference>
<dbReference type="SMART" id="SM00409">
    <property type="entry name" value="IG"/>
    <property type="match status" value="3"/>
</dbReference>
<keyword evidence="12 19" id="KW-0472">Membrane</keyword>
<feature type="disulfide bond" evidence="22">
    <location>
        <begin position="244"/>
        <end position="308"/>
    </location>
</feature>
<comment type="subcellular location">
    <subcellularLocation>
        <location evidence="1">Cell membrane</location>
        <topology evidence="1">Single-pass type I membrane protein</topology>
    </subcellularLocation>
</comment>
<evidence type="ECO:0000256" key="17">
    <source>
        <dbReference type="ARBA" id="ARBA00023319"/>
    </source>
</evidence>
<dbReference type="InterPro" id="IPR013783">
    <property type="entry name" value="Ig-like_fold"/>
</dbReference>
<feature type="binding site" evidence="21">
    <location>
        <position position="591"/>
    </location>
    <ligand>
        <name>ATP</name>
        <dbReference type="ChEBI" id="CHEBI:30616"/>
    </ligand>
</feature>
<keyword evidence="6" id="KW-0732">Signal</keyword>
<evidence type="ECO:0000256" key="8">
    <source>
        <dbReference type="ARBA" id="ARBA00022741"/>
    </source>
</evidence>
<evidence type="ECO:0000256" key="18">
    <source>
        <dbReference type="ARBA" id="ARBA00051243"/>
    </source>
</evidence>
<dbReference type="GO" id="GO:0008284">
    <property type="term" value="P:positive regulation of cell population proliferation"/>
    <property type="evidence" value="ECO:0007669"/>
    <property type="project" value="InterPro"/>
</dbReference>
<evidence type="ECO:0000259" key="27">
    <source>
        <dbReference type="PROSITE" id="PS50835"/>
    </source>
</evidence>
<evidence type="ECO:0000256" key="6">
    <source>
        <dbReference type="ARBA" id="ARBA00022729"/>
    </source>
</evidence>
<keyword evidence="9 19" id="KW-0418">Kinase</keyword>
<feature type="compositionally biased region" description="Acidic residues" evidence="24">
    <location>
        <begin position="99"/>
        <end position="110"/>
    </location>
</feature>
<evidence type="ECO:0000256" key="3">
    <source>
        <dbReference type="ARBA" id="ARBA00022553"/>
    </source>
</evidence>
<evidence type="ECO:0000259" key="26">
    <source>
        <dbReference type="PROSITE" id="PS50011"/>
    </source>
</evidence>
<dbReference type="InterPro" id="IPR008266">
    <property type="entry name" value="Tyr_kinase_AS"/>
</dbReference>
<evidence type="ECO:0000256" key="9">
    <source>
        <dbReference type="ARBA" id="ARBA00022777"/>
    </source>
</evidence>
<dbReference type="GO" id="GO:0043235">
    <property type="term" value="C:receptor complex"/>
    <property type="evidence" value="ECO:0007669"/>
    <property type="project" value="TreeGrafter"/>
</dbReference>
<feature type="binding site" evidence="21">
    <location>
        <begin position="526"/>
        <end position="528"/>
    </location>
    <ligand>
        <name>ATP</name>
        <dbReference type="ChEBI" id="CHEBI:30616"/>
    </ligand>
</feature>
<dbReference type="FunFam" id="2.60.40.10:FF:000020">
    <property type="entry name" value="Fibroblast growth factor receptor"/>
    <property type="match status" value="1"/>
</dbReference>
<evidence type="ECO:0000256" key="5">
    <source>
        <dbReference type="ARBA" id="ARBA00022692"/>
    </source>
</evidence>
<keyword evidence="14 22" id="KW-1015">Disulfide bond</keyword>
<dbReference type="GO" id="GO:0005886">
    <property type="term" value="C:plasma membrane"/>
    <property type="evidence" value="ECO:0007669"/>
    <property type="project" value="UniProtKB-SubCell"/>
</dbReference>
<evidence type="ECO:0000256" key="1">
    <source>
        <dbReference type="ARBA" id="ARBA00004251"/>
    </source>
</evidence>
<keyword evidence="5 25" id="KW-0812">Transmembrane</keyword>
<feature type="active site" description="Proton acceptor" evidence="20">
    <location>
        <position position="587"/>
    </location>
</feature>
<feature type="disulfide bond" evidence="22">
    <location>
        <begin position="145"/>
        <end position="197"/>
    </location>
</feature>
<dbReference type="InterPro" id="IPR017441">
    <property type="entry name" value="Protein_kinase_ATP_BS"/>
</dbReference>
<comment type="catalytic activity">
    <reaction evidence="18 19">
        <text>L-tyrosyl-[protein] + ATP = O-phospho-L-tyrosyl-[protein] + ADP + H(+)</text>
        <dbReference type="Rhea" id="RHEA:10596"/>
        <dbReference type="Rhea" id="RHEA-COMP:10136"/>
        <dbReference type="Rhea" id="RHEA-COMP:20101"/>
        <dbReference type="ChEBI" id="CHEBI:15378"/>
        <dbReference type="ChEBI" id="CHEBI:30616"/>
        <dbReference type="ChEBI" id="CHEBI:46858"/>
        <dbReference type="ChEBI" id="CHEBI:61978"/>
        <dbReference type="ChEBI" id="CHEBI:456216"/>
        <dbReference type="EC" id="2.7.10.1"/>
    </reaction>
</comment>
<evidence type="ECO:0000256" key="23">
    <source>
        <dbReference type="PROSITE-ProRule" id="PRU10141"/>
    </source>
</evidence>
<reference evidence="28" key="2">
    <citation type="submission" date="2025-08" db="UniProtKB">
        <authorList>
            <consortium name="Ensembl"/>
        </authorList>
    </citation>
    <scope>IDENTIFICATION</scope>
</reference>
<accession>A0A4W5LM65</accession>
<dbReference type="GeneTree" id="ENSGT00940000155860"/>
<feature type="binding site" evidence="21 23">
    <location>
        <position position="478"/>
    </location>
    <ligand>
        <name>ATP</name>
        <dbReference type="ChEBI" id="CHEBI:30616"/>
    </ligand>
</feature>
<keyword evidence="13 19" id="KW-0829">Tyrosine-protein kinase</keyword>
<feature type="domain" description="Ig-like" evidence="27">
    <location>
        <begin position="39"/>
        <end position="92"/>
    </location>
</feature>
<sequence>RKQGTQVSSSVSSSPPPHSSNLIPPSSPKELLLKCNTESVNWTKDDALVVDGEHTRLRDGQLEIEGVEPADSGLYTCVTFGNHSSYFSVNVTVDILASSEDEEEEDESSSEEAKLSTMAPQWAQPEKMEKKLHAVPASKTVKFRCQASGNPTPTLKWFKNGKEFKRDQRIGGFKVREHMWTIIMESVVPSDKGNYTCVVENQHGSINHTYQLDVVERSPHRPILQAGLPANNTAVVGSDVEFECKVFSDPQPHIQWLKHIEVNGSRVGPDGLPYVRVLKTAGLNTTDKEMEILQLRNVSFDDAGEYTCLAGNSIGFSHHSAWLSVVKAVPPSPPPNQTYLEVLIYCAGFFLIAVMVSVAIILKMRSSSKKSDFSSQLAVHKLAKSIPLRRQVTEMDSSSSLHSGVMLVRPSRLSSSGSPMLSGVSEYELPQDPRWELPRDRLVLGKPLGEGCFGQVVMGEAVGMDKEKPNRITKVAVKMLKSDATEKDLSDLISEMEMMKIIGKHKNIINLLGACTQDGPLYVIVEYASKGNLREYLRARRPPGMEYCYNPDQVPIENMSIKDLVSCAYQVARGMEYLSSKKCIHRDLAARNVLVTEDNVMKIADFGLARDIHHIDYYKKTTNGRLPVKWMAPEALFDRIYTHQSDVWSFGVLLWEIFTLGGSPYPGVPVEELFKLLKEGHRMDKPSTCTHELYPDTRSSTCSSGEDSVFSHDAGAEEPCLPKFPPHSNGVAIKKR</sequence>
<dbReference type="InterPro" id="IPR016248">
    <property type="entry name" value="FGF_rcpt_fam"/>
</dbReference>
<keyword evidence="8 19" id="KW-0547">Nucleotide-binding</keyword>
<dbReference type="InterPro" id="IPR000719">
    <property type="entry name" value="Prot_kinase_dom"/>
</dbReference>
<keyword evidence="2" id="KW-1003">Cell membrane</keyword>
<evidence type="ECO:0000313" key="28">
    <source>
        <dbReference type="Ensembl" id="ENSHHUP00000026400.1"/>
    </source>
</evidence>
<dbReference type="GO" id="GO:0005007">
    <property type="term" value="F:fibroblast growth factor receptor activity"/>
    <property type="evidence" value="ECO:0007669"/>
    <property type="project" value="InterPro"/>
</dbReference>
<dbReference type="InterPro" id="IPR003599">
    <property type="entry name" value="Ig_sub"/>
</dbReference>
<name>A0A4W5LM65_9TELE</name>
<keyword evidence="7" id="KW-0677">Repeat</keyword>
<dbReference type="EC" id="2.7.10.1" evidence="19"/>
<dbReference type="PROSITE" id="PS00107">
    <property type="entry name" value="PROTEIN_KINASE_ATP"/>
    <property type="match status" value="1"/>
</dbReference>
<keyword evidence="16" id="KW-0325">Glycoprotein</keyword>
<evidence type="ECO:0000256" key="16">
    <source>
        <dbReference type="ARBA" id="ARBA00023180"/>
    </source>
</evidence>
<dbReference type="GO" id="GO:0005524">
    <property type="term" value="F:ATP binding"/>
    <property type="evidence" value="ECO:0007669"/>
    <property type="project" value="UniProtKB-UniRule"/>
</dbReference>
<evidence type="ECO:0000256" key="14">
    <source>
        <dbReference type="ARBA" id="ARBA00023157"/>
    </source>
</evidence>
<dbReference type="Gene3D" id="1.10.510.10">
    <property type="entry name" value="Transferase(Phosphotransferase) domain 1"/>
    <property type="match status" value="1"/>
</dbReference>
<keyword evidence="17" id="KW-0393">Immunoglobulin domain</keyword>
<dbReference type="GO" id="GO:0045597">
    <property type="term" value="P:positive regulation of cell differentiation"/>
    <property type="evidence" value="ECO:0007669"/>
    <property type="project" value="TreeGrafter"/>
</dbReference>
<dbReference type="PANTHER" id="PTHR24416:SF131">
    <property type="entry name" value="FIBROBLAST GROWTH FACTOR RECEPTOR 1"/>
    <property type="match status" value="1"/>
</dbReference>
<keyword evidence="10 19" id="KW-0067">ATP-binding</keyword>
<dbReference type="FunFam" id="3.30.200.20:FF:000011">
    <property type="entry name" value="Fibroblast growth factor receptor"/>
    <property type="match status" value="1"/>
</dbReference>
<dbReference type="AlphaFoldDB" id="A0A4W5LM65"/>
<evidence type="ECO:0000256" key="21">
    <source>
        <dbReference type="PIRSR" id="PIRSR000628-2"/>
    </source>
</evidence>
<dbReference type="PIRSF" id="PIRSF000628">
    <property type="entry name" value="FGFR"/>
    <property type="match status" value="1"/>
</dbReference>
<evidence type="ECO:0000256" key="2">
    <source>
        <dbReference type="ARBA" id="ARBA00022475"/>
    </source>
</evidence>
<dbReference type="InterPro" id="IPR003598">
    <property type="entry name" value="Ig_sub2"/>
</dbReference>
<reference evidence="28" key="3">
    <citation type="submission" date="2025-09" db="UniProtKB">
        <authorList>
            <consortium name="Ensembl"/>
        </authorList>
    </citation>
    <scope>IDENTIFICATION</scope>
</reference>
<evidence type="ECO:0000256" key="15">
    <source>
        <dbReference type="ARBA" id="ARBA00023170"/>
    </source>
</evidence>
<dbReference type="Pfam" id="PF13927">
    <property type="entry name" value="Ig_3"/>
    <property type="match status" value="1"/>
</dbReference>
<feature type="domain" description="Ig-like" evidence="27">
    <location>
        <begin position="222"/>
        <end position="324"/>
    </location>
</feature>